<keyword evidence="4" id="KW-1185">Reference proteome</keyword>
<dbReference type="RefSeq" id="WP_311411122.1">
    <property type="nucleotide sequence ID" value="NZ_JAVRFL010000007.1"/>
</dbReference>
<dbReference type="Proteomes" id="UP001180973">
    <property type="component" value="Unassembled WGS sequence"/>
</dbReference>
<feature type="compositionally biased region" description="Gly residues" evidence="1">
    <location>
        <begin position="125"/>
        <end position="138"/>
    </location>
</feature>
<proteinExistence type="predicted"/>
<dbReference type="EMBL" id="JAVRFL010000007">
    <property type="protein sequence ID" value="MDT0528935.1"/>
    <property type="molecule type" value="Genomic_DNA"/>
</dbReference>
<feature type="domain" description="DUF4180" evidence="2">
    <location>
        <begin position="9"/>
        <end position="118"/>
    </location>
</feature>
<name>A0ABU2WTP3_9ACTN</name>
<dbReference type="InterPro" id="IPR025438">
    <property type="entry name" value="DUF4180"/>
</dbReference>
<sequence>MPDVIQERAGVPVLVCDPDGPPVTTEQDALDLIGSAFLGAQVVAVPVSRLDASFFSLGTRFAGEVMQKFVNYRLRLAVVGDIGPHLAASSALRALVHESNRSGHVWFVPDLDALDARLAPPPGPGGAAAGPGGAPTRG</sequence>
<evidence type="ECO:0000259" key="2">
    <source>
        <dbReference type="Pfam" id="PF13788"/>
    </source>
</evidence>
<organism evidence="3 4">
    <name type="scientific">Micromonospora reichwaldensis</name>
    <dbReference type="NCBI Taxonomy" id="3075516"/>
    <lineage>
        <taxon>Bacteria</taxon>
        <taxon>Bacillati</taxon>
        <taxon>Actinomycetota</taxon>
        <taxon>Actinomycetes</taxon>
        <taxon>Micromonosporales</taxon>
        <taxon>Micromonosporaceae</taxon>
        <taxon>Micromonospora</taxon>
    </lineage>
</organism>
<protein>
    <submittedName>
        <fullName evidence="3">DUF4180 domain-containing protein</fullName>
    </submittedName>
</protein>
<evidence type="ECO:0000313" key="3">
    <source>
        <dbReference type="EMBL" id="MDT0528935.1"/>
    </source>
</evidence>
<evidence type="ECO:0000313" key="4">
    <source>
        <dbReference type="Proteomes" id="UP001180973"/>
    </source>
</evidence>
<dbReference type="Pfam" id="PF13788">
    <property type="entry name" value="DUF4180"/>
    <property type="match status" value="1"/>
</dbReference>
<evidence type="ECO:0000256" key="1">
    <source>
        <dbReference type="SAM" id="MobiDB-lite"/>
    </source>
</evidence>
<comment type="caution">
    <text evidence="3">The sequence shown here is derived from an EMBL/GenBank/DDBJ whole genome shotgun (WGS) entry which is preliminary data.</text>
</comment>
<feature type="region of interest" description="Disordered" evidence="1">
    <location>
        <begin position="118"/>
        <end position="138"/>
    </location>
</feature>
<accession>A0ABU2WTP3</accession>
<gene>
    <name evidence="3" type="ORF">RM555_08015</name>
</gene>
<reference evidence="3" key="1">
    <citation type="submission" date="2023-09" db="EMBL/GenBank/DDBJ databases">
        <title>30 novel species of actinomycetes from the DSMZ collection.</title>
        <authorList>
            <person name="Nouioui I."/>
        </authorList>
    </citation>
    <scope>NUCLEOTIDE SEQUENCE</scope>
    <source>
        <strain evidence="3">DSM 115977</strain>
    </source>
</reference>